<keyword evidence="24" id="KW-1185">Reference proteome</keyword>
<keyword evidence="16 20" id="KW-0234">DNA repair</keyword>
<keyword evidence="13" id="KW-0779">Telomere</keyword>
<dbReference type="InterPro" id="IPR016194">
    <property type="entry name" value="SPOC-like_C_dom_sf"/>
</dbReference>
<evidence type="ECO:0000256" key="3">
    <source>
        <dbReference type="ARBA" id="ARBA00007726"/>
    </source>
</evidence>
<evidence type="ECO:0000256" key="15">
    <source>
        <dbReference type="ARBA" id="ARBA00023172"/>
    </source>
</evidence>
<evidence type="ECO:0000313" key="23">
    <source>
        <dbReference type="EMBL" id="OJJ51346.1"/>
    </source>
</evidence>
<keyword evidence="8 20" id="KW-0547">Nucleotide-binding</keyword>
<evidence type="ECO:0000256" key="13">
    <source>
        <dbReference type="ARBA" id="ARBA00022895"/>
    </source>
</evidence>
<dbReference type="GO" id="GO:0005524">
    <property type="term" value="F:ATP binding"/>
    <property type="evidence" value="ECO:0007669"/>
    <property type="project" value="UniProtKB-UniRule"/>
</dbReference>
<dbReference type="Gene3D" id="2.40.290.10">
    <property type="match status" value="1"/>
</dbReference>
<dbReference type="SUPFAM" id="SSF101420">
    <property type="entry name" value="C-terminal domain of Ku80"/>
    <property type="match status" value="1"/>
</dbReference>
<evidence type="ECO:0000256" key="18">
    <source>
        <dbReference type="ARBA" id="ARBA00024890"/>
    </source>
</evidence>
<protein>
    <recommendedName>
        <fullName evidence="6 20">ATP-dependent DNA helicase II subunit 2</fullName>
        <ecNumber evidence="5 20">3.6.4.12</ecNumber>
    </recommendedName>
</protein>
<dbReference type="SMART" id="SM00559">
    <property type="entry name" value="Ku78"/>
    <property type="match status" value="1"/>
</dbReference>
<dbReference type="InterPro" id="IPR036494">
    <property type="entry name" value="Ku_C_sf"/>
</dbReference>
<dbReference type="PANTHER" id="PTHR12604">
    <property type="entry name" value="KU AUTOANTIGEN DNA HELICASE"/>
    <property type="match status" value="1"/>
</dbReference>
<evidence type="ECO:0000256" key="17">
    <source>
        <dbReference type="ARBA" id="ARBA00023242"/>
    </source>
</evidence>
<evidence type="ECO:0000256" key="9">
    <source>
        <dbReference type="ARBA" id="ARBA00022763"/>
    </source>
</evidence>
<dbReference type="InterPro" id="IPR005161">
    <property type="entry name" value="Ku_N"/>
</dbReference>
<dbReference type="PROSITE" id="PS50234">
    <property type="entry name" value="VWFA"/>
    <property type="match status" value="1"/>
</dbReference>
<feature type="region of interest" description="Disordered" evidence="21">
    <location>
        <begin position="274"/>
        <end position="294"/>
    </location>
</feature>
<dbReference type="SUPFAM" id="SSF100939">
    <property type="entry name" value="SPOC domain-like"/>
    <property type="match status" value="1"/>
</dbReference>
<evidence type="ECO:0000256" key="21">
    <source>
        <dbReference type="SAM" id="MobiDB-lite"/>
    </source>
</evidence>
<dbReference type="GO" id="GO:0003684">
    <property type="term" value="F:damaged DNA binding"/>
    <property type="evidence" value="ECO:0007669"/>
    <property type="project" value="InterPro"/>
</dbReference>
<dbReference type="GO" id="GO:0042162">
    <property type="term" value="F:telomeric DNA binding"/>
    <property type="evidence" value="ECO:0007669"/>
    <property type="project" value="InterPro"/>
</dbReference>
<dbReference type="GO" id="GO:0006310">
    <property type="term" value="P:DNA recombination"/>
    <property type="evidence" value="ECO:0007669"/>
    <property type="project" value="UniProtKB-KW"/>
</dbReference>
<dbReference type="Gene3D" id="3.40.50.410">
    <property type="entry name" value="von Willebrand factor, type A domain"/>
    <property type="match status" value="1"/>
</dbReference>
<comment type="similarity">
    <text evidence="3 20">Belongs to the ku80 family.</text>
</comment>
<keyword evidence="14 20" id="KW-0238">DNA-binding</keyword>
<keyword evidence="11 20" id="KW-0347">Helicase</keyword>
<keyword evidence="10 20" id="KW-0378">Hydrolase</keyword>
<evidence type="ECO:0000259" key="22">
    <source>
        <dbReference type="PROSITE" id="PS50234"/>
    </source>
</evidence>
<dbReference type="InterPro" id="IPR002035">
    <property type="entry name" value="VWF_A"/>
</dbReference>
<name>A0A1L9SVY7_9EURO</name>
<dbReference type="VEuPathDB" id="FungiDB:ASPZODRAFT_127412"/>
<comment type="subunit">
    <text evidence="4">Heterodimer of Ku70 and Ku80.</text>
</comment>
<dbReference type="GeneID" id="34608206"/>
<feature type="domain" description="VWFA" evidence="22">
    <location>
        <begin position="6"/>
        <end position="211"/>
    </location>
</feature>
<dbReference type="InterPro" id="IPR014893">
    <property type="entry name" value="Ku_PK_bind"/>
</dbReference>
<comment type="catalytic activity">
    <reaction evidence="19 20">
        <text>ATP + H2O = ADP + phosphate + H(+)</text>
        <dbReference type="Rhea" id="RHEA:13065"/>
        <dbReference type="ChEBI" id="CHEBI:15377"/>
        <dbReference type="ChEBI" id="CHEBI:15378"/>
        <dbReference type="ChEBI" id="CHEBI:30616"/>
        <dbReference type="ChEBI" id="CHEBI:43474"/>
        <dbReference type="ChEBI" id="CHEBI:456216"/>
        <dbReference type="EC" id="3.6.4.12"/>
    </reaction>
</comment>
<evidence type="ECO:0000256" key="8">
    <source>
        <dbReference type="ARBA" id="ARBA00022741"/>
    </source>
</evidence>
<evidence type="ECO:0000256" key="6">
    <source>
        <dbReference type="ARBA" id="ARBA00021792"/>
    </source>
</evidence>
<dbReference type="FunFam" id="1.10.1600.10:FF:000002">
    <property type="entry name" value="X-ray repair cross-complementing protein 5"/>
    <property type="match status" value="1"/>
</dbReference>
<dbReference type="STRING" id="1073090.A0A1L9SVY7"/>
<organism evidence="23 24">
    <name type="scientific">Penicilliopsis zonata CBS 506.65</name>
    <dbReference type="NCBI Taxonomy" id="1073090"/>
    <lineage>
        <taxon>Eukaryota</taxon>
        <taxon>Fungi</taxon>
        <taxon>Dikarya</taxon>
        <taxon>Ascomycota</taxon>
        <taxon>Pezizomycotina</taxon>
        <taxon>Eurotiomycetes</taxon>
        <taxon>Eurotiomycetidae</taxon>
        <taxon>Eurotiales</taxon>
        <taxon>Aspergillaceae</taxon>
        <taxon>Penicilliopsis</taxon>
    </lineage>
</organism>
<dbReference type="GO" id="GO:0043564">
    <property type="term" value="C:Ku70:Ku80 complex"/>
    <property type="evidence" value="ECO:0007669"/>
    <property type="project" value="InterPro"/>
</dbReference>
<evidence type="ECO:0000256" key="10">
    <source>
        <dbReference type="ARBA" id="ARBA00022801"/>
    </source>
</evidence>
<reference evidence="24" key="1">
    <citation type="journal article" date="2017" name="Genome Biol.">
        <title>Comparative genomics reveals high biological diversity and specific adaptations in the industrially and medically important fungal genus Aspergillus.</title>
        <authorList>
            <person name="de Vries R.P."/>
            <person name="Riley R."/>
            <person name="Wiebenga A."/>
            <person name="Aguilar-Osorio G."/>
            <person name="Amillis S."/>
            <person name="Uchima C.A."/>
            <person name="Anderluh G."/>
            <person name="Asadollahi M."/>
            <person name="Askin M."/>
            <person name="Barry K."/>
            <person name="Battaglia E."/>
            <person name="Bayram O."/>
            <person name="Benocci T."/>
            <person name="Braus-Stromeyer S.A."/>
            <person name="Caldana C."/>
            <person name="Canovas D."/>
            <person name="Cerqueira G.C."/>
            <person name="Chen F."/>
            <person name="Chen W."/>
            <person name="Choi C."/>
            <person name="Clum A."/>
            <person name="Dos Santos R.A."/>
            <person name="Damasio A.R."/>
            <person name="Diallinas G."/>
            <person name="Emri T."/>
            <person name="Fekete E."/>
            <person name="Flipphi M."/>
            <person name="Freyberg S."/>
            <person name="Gallo A."/>
            <person name="Gournas C."/>
            <person name="Habgood R."/>
            <person name="Hainaut M."/>
            <person name="Harispe M.L."/>
            <person name="Henrissat B."/>
            <person name="Hilden K.S."/>
            <person name="Hope R."/>
            <person name="Hossain A."/>
            <person name="Karabika E."/>
            <person name="Karaffa L."/>
            <person name="Karanyi Z."/>
            <person name="Krasevec N."/>
            <person name="Kuo A."/>
            <person name="Kusch H."/>
            <person name="LaButti K."/>
            <person name="Lagendijk E.L."/>
            <person name="Lapidus A."/>
            <person name="Levasseur A."/>
            <person name="Lindquist E."/>
            <person name="Lipzen A."/>
            <person name="Logrieco A.F."/>
            <person name="MacCabe A."/>
            <person name="Maekelae M.R."/>
            <person name="Malavazi I."/>
            <person name="Melin P."/>
            <person name="Meyer V."/>
            <person name="Mielnichuk N."/>
            <person name="Miskei M."/>
            <person name="Molnar A.P."/>
            <person name="Mule G."/>
            <person name="Ngan C.Y."/>
            <person name="Orejas M."/>
            <person name="Orosz E."/>
            <person name="Ouedraogo J.P."/>
            <person name="Overkamp K.M."/>
            <person name="Park H.-S."/>
            <person name="Perrone G."/>
            <person name="Piumi F."/>
            <person name="Punt P.J."/>
            <person name="Ram A.F."/>
            <person name="Ramon A."/>
            <person name="Rauscher S."/>
            <person name="Record E."/>
            <person name="Riano-Pachon D.M."/>
            <person name="Robert V."/>
            <person name="Roehrig J."/>
            <person name="Ruller R."/>
            <person name="Salamov A."/>
            <person name="Salih N.S."/>
            <person name="Samson R.A."/>
            <person name="Sandor E."/>
            <person name="Sanguinetti M."/>
            <person name="Schuetze T."/>
            <person name="Sepcic K."/>
            <person name="Shelest E."/>
            <person name="Sherlock G."/>
            <person name="Sophianopoulou V."/>
            <person name="Squina F.M."/>
            <person name="Sun H."/>
            <person name="Susca A."/>
            <person name="Todd R.B."/>
            <person name="Tsang A."/>
            <person name="Unkles S.E."/>
            <person name="van de Wiele N."/>
            <person name="van Rossen-Uffink D."/>
            <person name="Oliveira J.V."/>
            <person name="Vesth T.C."/>
            <person name="Visser J."/>
            <person name="Yu J.-H."/>
            <person name="Zhou M."/>
            <person name="Andersen M.R."/>
            <person name="Archer D.B."/>
            <person name="Baker S.E."/>
            <person name="Benoit I."/>
            <person name="Brakhage A.A."/>
            <person name="Braus G.H."/>
            <person name="Fischer R."/>
            <person name="Frisvad J.C."/>
            <person name="Goldman G.H."/>
            <person name="Houbraken J."/>
            <person name="Oakley B."/>
            <person name="Pocsi I."/>
            <person name="Scazzocchio C."/>
            <person name="Seiboth B."/>
            <person name="vanKuyk P.A."/>
            <person name="Wortman J."/>
            <person name="Dyer P.S."/>
            <person name="Grigoriev I.V."/>
        </authorList>
    </citation>
    <scope>NUCLEOTIDE SEQUENCE [LARGE SCALE GENOMIC DNA]</scope>
    <source>
        <strain evidence="24">CBS 506.65</strain>
    </source>
</reference>
<dbReference type="PANTHER" id="PTHR12604:SF4">
    <property type="entry name" value="X-RAY REPAIR CROSS-COMPLEMENTING PROTEIN 5"/>
    <property type="match status" value="1"/>
</dbReference>
<dbReference type="InterPro" id="IPR024193">
    <property type="entry name" value="Ku80"/>
</dbReference>
<dbReference type="CDD" id="cd00873">
    <property type="entry name" value="KU80"/>
    <property type="match status" value="1"/>
</dbReference>
<keyword evidence="17 20" id="KW-0539">Nucleus</keyword>
<comment type="function">
    <text evidence="18">Single-stranded DNA-dependent ATP-dependent helicase. Involved in non-homologous end joining (NHEJ) DNA double strand break repair. DNA-binding is sequence-independent but has a high affinity to nicks in double-stranded DNA and to the ends of duplex DNA. Binds to naturally occurring chromosomal ends, and therefore provides chromosomal end protection. Required also for telomere recombination to repair telomeric ends in the absence of telomerase. KU70, of the KU70/KU80 heterodimer, binds to the stem loop of TLC1, the RNA component of telomerase. Involved in telomere maintenance. Interacts with telomeric repeats and subtelomeric sequences thereby controlling telomere length and protecting against subtelomeric rearrangement. Maintains telomeric chromatin, which is involved in silencing the expression of genes located at the telomere. Required for mating-type switching.</text>
</comment>
<evidence type="ECO:0000256" key="5">
    <source>
        <dbReference type="ARBA" id="ARBA00012551"/>
    </source>
</evidence>
<evidence type="ECO:0000256" key="19">
    <source>
        <dbReference type="ARBA" id="ARBA00047995"/>
    </source>
</evidence>
<evidence type="ECO:0000256" key="11">
    <source>
        <dbReference type="ARBA" id="ARBA00022806"/>
    </source>
</evidence>
<gene>
    <name evidence="23" type="ORF">ASPZODRAFT_127412</name>
</gene>
<evidence type="ECO:0000256" key="7">
    <source>
        <dbReference type="ARBA" id="ARBA00022454"/>
    </source>
</evidence>
<dbReference type="Pfam" id="PF03731">
    <property type="entry name" value="Ku_N"/>
    <property type="match status" value="1"/>
</dbReference>
<dbReference type="FunFam" id="1.25.40.240:FF:000002">
    <property type="entry name" value="ATP-dependent DNA helicase II subunit 2"/>
    <property type="match status" value="1"/>
</dbReference>
<dbReference type="OrthoDB" id="30826at2759"/>
<evidence type="ECO:0000313" key="24">
    <source>
        <dbReference type="Proteomes" id="UP000184188"/>
    </source>
</evidence>
<dbReference type="GO" id="GO:0000723">
    <property type="term" value="P:telomere maintenance"/>
    <property type="evidence" value="ECO:0007669"/>
    <property type="project" value="InterPro"/>
</dbReference>
<dbReference type="GO" id="GO:0003690">
    <property type="term" value="F:double-stranded DNA binding"/>
    <property type="evidence" value="ECO:0007669"/>
    <property type="project" value="TreeGrafter"/>
</dbReference>
<evidence type="ECO:0000256" key="12">
    <source>
        <dbReference type="ARBA" id="ARBA00022840"/>
    </source>
</evidence>
<dbReference type="Pfam" id="PF02735">
    <property type="entry name" value="Ku"/>
    <property type="match status" value="1"/>
</dbReference>
<accession>A0A1L9SVY7</accession>
<evidence type="ECO:0000256" key="1">
    <source>
        <dbReference type="ARBA" id="ARBA00004123"/>
    </source>
</evidence>
<dbReference type="GO" id="GO:0000781">
    <property type="term" value="C:chromosome, telomeric region"/>
    <property type="evidence" value="ECO:0007669"/>
    <property type="project" value="UniProtKB-SubCell"/>
</dbReference>
<keyword evidence="12 20" id="KW-0067">ATP-binding</keyword>
<dbReference type="AlphaFoldDB" id="A0A1L9SVY7"/>
<comment type="subcellular location">
    <subcellularLocation>
        <location evidence="2">Chromosome</location>
        <location evidence="2">Telomere</location>
    </subcellularLocation>
    <subcellularLocation>
        <location evidence="1 20">Nucleus</location>
    </subcellularLocation>
</comment>
<dbReference type="InterPro" id="IPR006164">
    <property type="entry name" value="DNA_bd_Ku70/Ku80"/>
</dbReference>
<sequence>MADKEATVYIVDVGKSMGKHRHGRAKTDLEWGMEYVWDKITTTVATGRKTATVGVVGLRTDGTENELQADDSFEHISVIQNIGQVLMPDIRKLREVLKPSSTDAGDAVSSIVLAIQMISSYTKRLKYKRKIVLVTNAEGLMNNDGIDEIAKKIKEDGIELVILGVDFDDPEYGVKEEDKDSQKAYNETLLRALVEDCEGVFGTLEQAIEELDIPRIKVIKSNPSFKGFLQLGDAEEYSTAFRIPVERYYKTYVAKAPPASQFALRSDTSTGFESAESSATVAPQPNAQEGQESTLTTVRSLRTYQITDESAPGGKVDVERDDLAKGYEYGRTAVHISETDENITVLETFAALELIGFVQSDKYDRYMHISNVNVIIAQRTNDKAILALSSFIHALFELDCYAVARLVVKENKAPLVVLLAPSIEPDYECLHEVQLPFAEDVRTYRFPPLDKVITVSGKVITEHRNLPNDALLDAMSEYVDSMELVDVDENGEPVETLPIDDSYSALVHRLDSAIRYRAVHPQGPVPPPSDILTRFSLPPENLVKKGEKYLENLIAAAEVKKVPPKAKGRKRTRETEKPLSGLDVDELLHQEKRVKISPNNAIPEFKQTLSHADDLNTVKDAVNQMVVIIQDQIRHSLGDANYDRAIEGLSTMRDELIAYEWPKLYNDFLQQLKEDILQEKLGGDRRELWWLIRRTKVGLIDKTMSDQSEISEEEARKFMSAK</sequence>
<dbReference type="SUPFAM" id="SSF53300">
    <property type="entry name" value="vWA-like"/>
    <property type="match status" value="1"/>
</dbReference>
<dbReference type="Gene3D" id="1.10.1600.10">
    <property type="match status" value="1"/>
</dbReference>
<dbReference type="FunFam" id="3.40.50.410:FF:000073">
    <property type="entry name" value="ATP-dependent DNA helicase II subunit 2"/>
    <property type="match status" value="1"/>
</dbReference>
<evidence type="ECO:0000256" key="20">
    <source>
        <dbReference type="PIRNR" id="PIRNR016570"/>
    </source>
</evidence>
<dbReference type="Gene3D" id="1.25.40.240">
    <property type="entry name" value="Ku, C-terminal domain"/>
    <property type="match status" value="1"/>
</dbReference>
<dbReference type="FunFam" id="2.40.290.10:FF:000008">
    <property type="entry name" value="ATP-dependent DNA helicase II subunit 2"/>
    <property type="match status" value="1"/>
</dbReference>
<evidence type="ECO:0000256" key="2">
    <source>
        <dbReference type="ARBA" id="ARBA00004574"/>
    </source>
</evidence>
<evidence type="ECO:0000256" key="4">
    <source>
        <dbReference type="ARBA" id="ARBA00011584"/>
    </source>
</evidence>
<dbReference type="GO" id="GO:0003678">
    <property type="term" value="F:DNA helicase activity"/>
    <property type="evidence" value="ECO:0007669"/>
    <property type="project" value="UniProtKB-EC"/>
</dbReference>
<dbReference type="GO" id="GO:0006303">
    <property type="term" value="P:double-strand break repair via nonhomologous end joining"/>
    <property type="evidence" value="ECO:0007669"/>
    <property type="project" value="InterPro"/>
</dbReference>
<dbReference type="EMBL" id="KV878336">
    <property type="protein sequence ID" value="OJJ51346.1"/>
    <property type="molecule type" value="Genomic_DNA"/>
</dbReference>
<dbReference type="RefSeq" id="XP_022585856.1">
    <property type="nucleotide sequence ID" value="XM_022721741.1"/>
</dbReference>
<evidence type="ECO:0000256" key="14">
    <source>
        <dbReference type="ARBA" id="ARBA00023125"/>
    </source>
</evidence>
<keyword evidence="9 20" id="KW-0227">DNA damage</keyword>
<dbReference type="GO" id="GO:0016887">
    <property type="term" value="F:ATP hydrolysis activity"/>
    <property type="evidence" value="ECO:0007669"/>
    <property type="project" value="RHEA"/>
</dbReference>
<evidence type="ECO:0000256" key="16">
    <source>
        <dbReference type="ARBA" id="ARBA00023204"/>
    </source>
</evidence>
<dbReference type="PIRSF" id="PIRSF016570">
    <property type="entry name" value="Ku80"/>
    <property type="match status" value="1"/>
</dbReference>
<proteinExistence type="inferred from homology"/>
<dbReference type="InterPro" id="IPR036465">
    <property type="entry name" value="vWFA_dom_sf"/>
</dbReference>
<dbReference type="Pfam" id="PF08785">
    <property type="entry name" value="Ku_PK_bind"/>
    <property type="match status" value="1"/>
</dbReference>
<dbReference type="Proteomes" id="UP000184188">
    <property type="component" value="Unassembled WGS sequence"/>
</dbReference>
<keyword evidence="15 20" id="KW-0233">DNA recombination</keyword>
<keyword evidence="7" id="KW-0158">Chromosome</keyword>
<dbReference type="EC" id="3.6.4.12" evidence="5 20"/>